<evidence type="ECO:0000313" key="3">
    <source>
        <dbReference type="EMBL" id="MFG6110973.1"/>
    </source>
</evidence>
<dbReference type="Proteomes" id="UP001605261">
    <property type="component" value="Unassembled WGS sequence"/>
</dbReference>
<dbReference type="EC" id="1.5.1.-" evidence="3"/>
<gene>
    <name evidence="3" type="ORF">ACEU0G_000856</name>
</gene>
<dbReference type="EMBL" id="JBHGCJ010000016">
    <property type="protein sequence ID" value="MFG6110973.1"/>
    <property type="molecule type" value="Genomic_DNA"/>
</dbReference>
<dbReference type="InterPro" id="IPR002563">
    <property type="entry name" value="Flavin_Rdtase-like_dom"/>
</dbReference>
<dbReference type="PANTHER" id="PTHR30466:SF1">
    <property type="entry name" value="FMN REDUCTASE (NADH) RUTF"/>
    <property type="match status" value="1"/>
</dbReference>
<dbReference type="Gene3D" id="2.30.110.10">
    <property type="entry name" value="Electron Transport, Fmn-binding Protein, Chain A"/>
    <property type="match status" value="1"/>
</dbReference>
<evidence type="ECO:0000259" key="2">
    <source>
        <dbReference type="SMART" id="SM00903"/>
    </source>
</evidence>
<keyword evidence="1 3" id="KW-0560">Oxidoreductase</keyword>
<evidence type="ECO:0000256" key="1">
    <source>
        <dbReference type="ARBA" id="ARBA00023002"/>
    </source>
</evidence>
<keyword evidence="4" id="KW-1185">Reference proteome</keyword>
<reference evidence="3 4" key="1">
    <citation type="submission" date="2024-09" db="EMBL/GenBank/DDBJ databases">
        <authorList>
            <consortium name="All-Russian atlas of soil microorganisms"/>
            <consortium name="as a basis for the search for new antimicrobial producers and enzymes with unique properties"/>
            <person name="Sokolova E.A."/>
            <person name="Voronina E.N."/>
        </authorList>
    </citation>
    <scope>NUCLEOTIDE SEQUENCE [LARGE SCALE GENOMIC DNA]</scope>
    <source>
        <strain evidence="3 4">AF-22b-331.1</strain>
    </source>
</reference>
<name>A0ABW7D187_9GAMM</name>
<dbReference type="PANTHER" id="PTHR30466">
    <property type="entry name" value="FLAVIN REDUCTASE"/>
    <property type="match status" value="1"/>
</dbReference>
<dbReference type="GO" id="GO:0016491">
    <property type="term" value="F:oxidoreductase activity"/>
    <property type="evidence" value="ECO:0007669"/>
    <property type="project" value="UniProtKB-KW"/>
</dbReference>
<dbReference type="SMART" id="SM00903">
    <property type="entry name" value="Flavin_Reduct"/>
    <property type="match status" value="1"/>
</dbReference>
<protein>
    <submittedName>
        <fullName evidence="3">Flavin reductase family protein</fullName>
        <ecNumber evidence="3">1.5.1.-</ecNumber>
    </submittedName>
</protein>
<sequence length="179" mass="19024">MAAGPGRESAPLASAPGLEATALRHVFGQYPTGVAIAAARDAQGQVVAMTINSFSTLSLDPPLVAWSIGARSADLAAFCDAGRLGISLLSSAQEPQARRFADPLLRRAPASAALLDLDNGTPRLRDAVGWLCCRVERSLAVGDHVMLICQVERFAVQPGEALAYHRSRYTRIDGQRAWT</sequence>
<evidence type="ECO:0000313" key="4">
    <source>
        <dbReference type="Proteomes" id="UP001605261"/>
    </source>
</evidence>
<dbReference type="InterPro" id="IPR050268">
    <property type="entry name" value="NADH-dep_flavin_reductase"/>
</dbReference>
<feature type="domain" description="Flavin reductase like" evidence="2">
    <location>
        <begin position="27"/>
        <end position="171"/>
    </location>
</feature>
<comment type="caution">
    <text evidence="3">The sequence shown here is derived from an EMBL/GenBank/DDBJ whole genome shotgun (WGS) entry which is preliminary data.</text>
</comment>
<accession>A0ABW7D187</accession>
<proteinExistence type="predicted"/>
<dbReference type="SUPFAM" id="SSF50475">
    <property type="entry name" value="FMN-binding split barrel"/>
    <property type="match status" value="1"/>
</dbReference>
<organism evidence="3 4">
    <name type="scientific">Stenotrophomonas nematodicola</name>
    <dbReference type="NCBI Taxonomy" id="2656746"/>
    <lineage>
        <taxon>Bacteria</taxon>
        <taxon>Pseudomonadati</taxon>
        <taxon>Pseudomonadota</taxon>
        <taxon>Gammaproteobacteria</taxon>
        <taxon>Lysobacterales</taxon>
        <taxon>Lysobacteraceae</taxon>
        <taxon>Stenotrophomonas</taxon>
    </lineage>
</organism>
<dbReference type="InterPro" id="IPR012349">
    <property type="entry name" value="Split_barrel_FMN-bd"/>
</dbReference>
<dbReference type="Pfam" id="PF01613">
    <property type="entry name" value="Flavin_Reduct"/>
    <property type="match status" value="1"/>
</dbReference>
<dbReference type="RefSeq" id="WP_394164415.1">
    <property type="nucleotide sequence ID" value="NZ_JBHGCJ010000016.1"/>
</dbReference>